<sequence>MALTYDIEKDAFYLKGVKKGKEEGVKEGIKKGREEGKQEEKTALILGLLKSGKMTLQEIASLTKVTVAEIQKMADQKKHR</sequence>
<proteinExistence type="predicted"/>
<dbReference type="Proteomes" id="UP000004095">
    <property type="component" value="Unassembled WGS sequence"/>
</dbReference>
<accession>A1ZMQ6</accession>
<reference evidence="1 2" key="1">
    <citation type="submission" date="2007-01" db="EMBL/GenBank/DDBJ databases">
        <authorList>
            <person name="Haygood M."/>
            <person name="Podell S."/>
            <person name="Anderson C."/>
            <person name="Hopkinson B."/>
            <person name="Roe K."/>
            <person name="Barbeau K."/>
            <person name="Gaasterland T."/>
            <person name="Ferriera S."/>
            <person name="Johnson J."/>
            <person name="Kravitz S."/>
            <person name="Beeson K."/>
            <person name="Sutton G."/>
            <person name="Rogers Y.-H."/>
            <person name="Friedman R."/>
            <person name="Frazier M."/>
            <person name="Venter J.C."/>
        </authorList>
    </citation>
    <scope>NUCLEOTIDE SEQUENCE [LARGE SCALE GENOMIC DNA]</scope>
    <source>
        <strain evidence="1 2">ATCC 23134</strain>
    </source>
</reference>
<gene>
    <name evidence="1" type="ORF">M23134_03999</name>
</gene>
<evidence type="ECO:0000313" key="2">
    <source>
        <dbReference type="Proteomes" id="UP000004095"/>
    </source>
</evidence>
<evidence type="ECO:0008006" key="3">
    <source>
        <dbReference type="Google" id="ProtNLM"/>
    </source>
</evidence>
<keyword evidence="2" id="KW-1185">Reference proteome</keyword>
<comment type="caution">
    <text evidence="1">The sequence shown here is derived from an EMBL/GenBank/DDBJ whole genome shotgun (WGS) entry which is preliminary data.</text>
</comment>
<dbReference type="EMBL" id="AAWS01000016">
    <property type="protein sequence ID" value="EAY28436.1"/>
    <property type="molecule type" value="Genomic_DNA"/>
</dbReference>
<name>A1ZMQ6_MICM2</name>
<protein>
    <recommendedName>
        <fullName evidence="3">Transposase</fullName>
    </recommendedName>
</protein>
<dbReference type="OrthoDB" id="932587at2"/>
<dbReference type="AlphaFoldDB" id="A1ZMQ6"/>
<organism evidence="1 2">
    <name type="scientific">Microscilla marina ATCC 23134</name>
    <dbReference type="NCBI Taxonomy" id="313606"/>
    <lineage>
        <taxon>Bacteria</taxon>
        <taxon>Pseudomonadati</taxon>
        <taxon>Bacteroidota</taxon>
        <taxon>Cytophagia</taxon>
        <taxon>Cytophagales</taxon>
        <taxon>Microscillaceae</taxon>
        <taxon>Microscilla</taxon>
    </lineage>
</organism>
<evidence type="ECO:0000313" key="1">
    <source>
        <dbReference type="EMBL" id="EAY28436.1"/>
    </source>
</evidence>
<dbReference type="RefSeq" id="WP_002698173.1">
    <property type="nucleotide sequence ID" value="NZ_AAWS01000016.1"/>
</dbReference>